<evidence type="ECO:0000256" key="1">
    <source>
        <dbReference type="SAM" id="MobiDB-lite"/>
    </source>
</evidence>
<reference evidence="2 3" key="1">
    <citation type="journal article" date="2012" name="Science">
        <title>The Paleozoic origin of enzymatic lignin decomposition reconstructed from 31 fungal genomes.</title>
        <authorList>
            <person name="Floudas D."/>
            <person name="Binder M."/>
            <person name="Riley R."/>
            <person name="Barry K."/>
            <person name="Blanchette R.A."/>
            <person name="Henrissat B."/>
            <person name="Martinez A.T."/>
            <person name="Otillar R."/>
            <person name="Spatafora J.W."/>
            <person name="Yadav J.S."/>
            <person name="Aerts A."/>
            <person name="Benoit I."/>
            <person name="Boyd A."/>
            <person name="Carlson A."/>
            <person name="Copeland A."/>
            <person name="Coutinho P.M."/>
            <person name="de Vries R.P."/>
            <person name="Ferreira P."/>
            <person name="Findley K."/>
            <person name="Foster B."/>
            <person name="Gaskell J."/>
            <person name="Glotzer D."/>
            <person name="Gorecki P."/>
            <person name="Heitman J."/>
            <person name="Hesse C."/>
            <person name="Hori C."/>
            <person name="Igarashi K."/>
            <person name="Jurgens J.A."/>
            <person name="Kallen N."/>
            <person name="Kersten P."/>
            <person name="Kohler A."/>
            <person name="Kuees U."/>
            <person name="Kumar T.K.A."/>
            <person name="Kuo A."/>
            <person name="LaButti K."/>
            <person name="Larrondo L.F."/>
            <person name="Lindquist E."/>
            <person name="Ling A."/>
            <person name="Lombard V."/>
            <person name="Lucas S."/>
            <person name="Lundell T."/>
            <person name="Martin R."/>
            <person name="McLaughlin D.J."/>
            <person name="Morgenstern I."/>
            <person name="Morin E."/>
            <person name="Murat C."/>
            <person name="Nagy L.G."/>
            <person name="Nolan M."/>
            <person name="Ohm R.A."/>
            <person name="Patyshakuliyeva A."/>
            <person name="Rokas A."/>
            <person name="Ruiz-Duenas F.J."/>
            <person name="Sabat G."/>
            <person name="Salamov A."/>
            <person name="Samejima M."/>
            <person name="Schmutz J."/>
            <person name="Slot J.C."/>
            <person name="St John F."/>
            <person name="Stenlid J."/>
            <person name="Sun H."/>
            <person name="Sun S."/>
            <person name="Syed K."/>
            <person name="Tsang A."/>
            <person name="Wiebenga A."/>
            <person name="Young D."/>
            <person name="Pisabarro A."/>
            <person name="Eastwood D.C."/>
            <person name="Martin F."/>
            <person name="Cullen D."/>
            <person name="Grigoriev I.V."/>
            <person name="Hibbett D.S."/>
        </authorList>
    </citation>
    <scope>NUCLEOTIDE SEQUENCE [LARGE SCALE GENOMIC DNA]</scope>
    <source>
        <strain evidence="2 3">DJM-731 SS1</strain>
    </source>
</reference>
<dbReference type="AlphaFoldDB" id="M5G687"/>
<keyword evidence="3" id="KW-1185">Reference proteome</keyword>
<gene>
    <name evidence="2" type="ORF">DACRYDRAFT_14359</name>
</gene>
<evidence type="ECO:0000313" key="2">
    <source>
        <dbReference type="EMBL" id="EJU04199.1"/>
    </source>
</evidence>
<dbReference type="Proteomes" id="UP000030653">
    <property type="component" value="Unassembled WGS sequence"/>
</dbReference>
<name>M5G687_DACPD</name>
<dbReference type="GeneID" id="63686092"/>
<dbReference type="HOGENOM" id="CLU_696430_0_0_1"/>
<organism evidence="2 3">
    <name type="scientific">Dacryopinax primogenitus (strain DJM 731)</name>
    <name type="common">Brown rot fungus</name>
    <dbReference type="NCBI Taxonomy" id="1858805"/>
    <lineage>
        <taxon>Eukaryota</taxon>
        <taxon>Fungi</taxon>
        <taxon>Dikarya</taxon>
        <taxon>Basidiomycota</taxon>
        <taxon>Agaricomycotina</taxon>
        <taxon>Dacrymycetes</taxon>
        <taxon>Dacrymycetales</taxon>
        <taxon>Dacrymycetaceae</taxon>
        <taxon>Dacryopinax</taxon>
    </lineage>
</organism>
<dbReference type="EMBL" id="JH795858">
    <property type="protein sequence ID" value="EJU04199.1"/>
    <property type="molecule type" value="Genomic_DNA"/>
</dbReference>
<evidence type="ECO:0000313" key="3">
    <source>
        <dbReference type="Proteomes" id="UP000030653"/>
    </source>
</evidence>
<proteinExistence type="predicted"/>
<protein>
    <submittedName>
        <fullName evidence="2">Uncharacterized protein</fullName>
    </submittedName>
</protein>
<feature type="region of interest" description="Disordered" evidence="1">
    <location>
        <begin position="77"/>
        <end position="109"/>
    </location>
</feature>
<sequence>MASLSLPDLLQAIQRQPEALRVLQSIVSQPPSENTERSVLFNEHRLKTLSQWLMSTNRPPHSPDIASLTDRIGSLEQQLARQGRPSRRKRPRRSDDPDETDHPLNQHQVGHVNVAEKFCADMTAEEMSRLVRTELYAIIGFDSPHGTMPCKGEFTVDGKAVPDFNKKLTAKENYLIQLRAAEVVQQMQQSNPNLIPLHMQENWMSTETLIRLAQSTWQHMKWIWRAERRRTRTAQFKSGALCFAAELNLDADLLCQELIHEDWVGEECSAAEEGEDQEEWENDLLNGSGFTAEQVVANGILLWELRRPVWMHTAVTTNKRRASNIIRVDLGNTSALMPMEMPYRFMIDAEWQVVESEHYKGFHPRDAQPSCLTDTMRDELRNPDNAYIHTKFRTTM</sequence>
<dbReference type="RefSeq" id="XP_040631093.1">
    <property type="nucleotide sequence ID" value="XM_040771030.1"/>
</dbReference>
<accession>M5G687</accession>